<evidence type="ECO:0000256" key="1">
    <source>
        <dbReference type="SAM" id="MobiDB-lite"/>
    </source>
</evidence>
<sequence length="269" mass="31468">MTVKVKLTGSESTLRVLQKVQLGEYQCQPDNIFAICEASGSLDRDDPELTFAEDYETAVARVELAVQVGHLAPDKATYTVDYQVLQKYSSSVPTAIEVRPLRLEPNFRLQIGIMRPVGDDRWMNIKRPESHRSSSPPDRRQRSWGSVNVEGFHWPRNDLFSDQRDIQYNWRDQDDEDFRRRSMARNRVFENGRDRGRPDPGGVRRSLEDERDFLPSRLYDDLQSVIYSHEYAPWPMPPVISPALERQRIRSQFTHRRPHRIQAEGERET</sequence>
<reference evidence="2" key="1">
    <citation type="submission" date="2021-07" db="EMBL/GenBank/DDBJ databases">
        <authorList>
            <person name="Durling M."/>
        </authorList>
    </citation>
    <scope>NUCLEOTIDE SEQUENCE</scope>
</reference>
<dbReference type="OrthoDB" id="10540098at2759"/>
<dbReference type="AlphaFoldDB" id="A0A9N9LW73"/>
<feature type="compositionally biased region" description="Basic and acidic residues" evidence="1">
    <location>
        <begin position="189"/>
        <end position="198"/>
    </location>
</feature>
<accession>A0A9N9LW73</accession>
<name>A0A9N9LW73_9HELO</name>
<dbReference type="Proteomes" id="UP000701801">
    <property type="component" value="Unassembled WGS sequence"/>
</dbReference>
<evidence type="ECO:0000313" key="3">
    <source>
        <dbReference type="Proteomes" id="UP000701801"/>
    </source>
</evidence>
<feature type="region of interest" description="Disordered" evidence="1">
    <location>
        <begin position="189"/>
        <end position="208"/>
    </location>
</feature>
<keyword evidence="3" id="KW-1185">Reference proteome</keyword>
<organism evidence="2 3">
    <name type="scientific">Hymenoscyphus albidus</name>
    <dbReference type="NCBI Taxonomy" id="595503"/>
    <lineage>
        <taxon>Eukaryota</taxon>
        <taxon>Fungi</taxon>
        <taxon>Dikarya</taxon>
        <taxon>Ascomycota</taxon>
        <taxon>Pezizomycotina</taxon>
        <taxon>Leotiomycetes</taxon>
        <taxon>Helotiales</taxon>
        <taxon>Helotiaceae</taxon>
        <taxon>Hymenoscyphus</taxon>
    </lineage>
</organism>
<protein>
    <submittedName>
        <fullName evidence="2">Uncharacterized protein</fullName>
    </submittedName>
</protein>
<evidence type="ECO:0000313" key="2">
    <source>
        <dbReference type="EMBL" id="CAG8979721.1"/>
    </source>
</evidence>
<gene>
    <name evidence="2" type="ORF">HYALB_00012367</name>
</gene>
<dbReference type="EMBL" id="CAJVRM010000331">
    <property type="protein sequence ID" value="CAG8979721.1"/>
    <property type="molecule type" value="Genomic_DNA"/>
</dbReference>
<comment type="caution">
    <text evidence="2">The sequence shown here is derived from an EMBL/GenBank/DDBJ whole genome shotgun (WGS) entry which is preliminary data.</text>
</comment>
<proteinExistence type="predicted"/>